<dbReference type="AlphaFoldDB" id="X1W295"/>
<accession>X1W295</accession>
<reference evidence="1" key="1">
    <citation type="journal article" date="2014" name="Front. Microbiol.">
        <title>High frequency of phylogenetically diverse reductive dehalogenase-homologous genes in deep subseafloor sedimentary metagenomes.</title>
        <authorList>
            <person name="Kawai M."/>
            <person name="Futagami T."/>
            <person name="Toyoda A."/>
            <person name="Takaki Y."/>
            <person name="Nishi S."/>
            <person name="Hori S."/>
            <person name="Arai W."/>
            <person name="Tsubouchi T."/>
            <person name="Morono Y."/>
            <person name="Uchiyama I."/>
            <person name="Ito T."/>
            <person name="Fujiyama A."/>
            <person name="Inagaki F."/>
            <person name="Takami H."/>
        </authorList>
    </citation>
    <scope>NUCLEOTIDE SEQUENCE</scope>
    <source>
        <strain evidence="1">Expedition CK06-06</strain>
    </source>
</reference>
<dbReference type="EMBL" id="BARW01035854">
    <property type="protein sequence ID" value="GAJ23315.1"/>
    <property type="molecule type" value="Genomic_DNA"/>
</dbReference>
<name>X1W295_9ZZZZ</name>
<evidence type="ECO:0000313" key="1">
    <source>
        <dbReference type="EMBL" id="GAJ23315.1"/>
    </source>
</evidence>
<gene>
    <name evidence="1" type="ORF">S12H4_55825</name>
</gene>
<sequence length="69" mass="8058">MRELPLADNGSKDPEMCAMRFDKSYKTTTQALKERRGDKGEGPIYLSVWGSFSPKSRRQNLLWFARRFT</sequence>
<comment type="caution">
    <text evidence="1">The sequence shown here is derived from an EMBL/GenBank/DDBJ whole genome shotgun (WGS) entry which is preliminary data.</text>
</comment>
<organism evidence="1">
    <name type="scientific">marine sediment metagenome</name>
    <dbReference type="NCBI Taxonomy" id="412755"/>
    <lineage>
        <taxon>unclassified sequences</taxon>
        <taxon>metagenomes</taxon>
        <taxon>ecological metagenomes</taxon>
    </lineage>
</organism>
<proteinExistence type="predicted"/>
<protein>
    <submittedName>
        <fullName evidence="1">Uncharacterized protein</fullName>
    </submittedName>
</protein>